<evidence type="ECO:0000256" key="4">
    <source>
        <dbReference type="ARBA" id="ARBA00022723"/>
    </source>
</evidence>
<keyword evidence="4" id="KW-0479">Metal-binding</keyword>
<dbReference type="Pfam" id="PF12171">
    <property type="entry name" value="zf-C2H2_jaz"/>
    <property type="match status" value="2"/>
</dbReference>
<dbReference type="GO" id="GO:0006423">
    <property type="term" value="P:cysteinyl-tRNA aminoacylation"/>
    <property type="evidence" value="ECO:0007669"/>
    <property type="project" value="InterPro"/>
</dbReference>
<dbReference type="HAMAP" id="MF_00041">
    <property type="entry name" value="Cys_tRNA_synth"/>
    <property type="match status" value="2"/>
</dbReference>
<keyword evidence="3" id="KW-0436">Ligase</keyword>
<name>A0A085LMN4_9BILA</name>
<dbReference type="GO" id="GO:0004817">
    <property type="term" value="F:cysteine-tRNA ligase activity"/>
    <property type="evidence" value="ECO:0007669"/>
    <property type="project" value="UniProtKB-EC"/>
</dbReference>
<dbReference type="EMBL" id="KL363385">
    <property type="protein sequence ID" value="KFD46230.1"/>
    <property type="molecule type" value="Genomic_DNA"/>
</dbReference>
<dbReference type="InterPro" id="IPR009080">
    <property type="entry name" value="tRNAsynth_Ia_anticodon-bd"/>
</dbReference>
<keyword evidence="7" id="KW-0862">Zinc</keyword>
<dbReference type="InterPro" id="IPR032678">
    <property type="entry name" value="tRNA-synt_1_cat_dom"/>
</dbReference>
<dbReference type="SMART" id="SM00355">
    <property type="entry name" value="ZnF_C2H2"/>
    <property type="match status" value="2"/>
</dbReference>
<dbReference type="InterPro" id="IPR024909">
    <property type="entry name" value="Cys-tRNA/MSH_ligase"/>
</dbReference>
<evidence type="ECO:0000256" key="2">
    <source>
        <dbReference type="ARBA" id="ARBA00012832"/>
    </source>
</evidence>
<feature type="domain" description="C2H2-type" evidence="15">
    <location>
        <begin position="1532"/>
        <end position="1561"/>
    </location>
</feature>
<sequence>MAQEKWTLPHADPSCQLKLYNSLTRRKEAFIPINGNQVGTAYALIFYSIVARFKVTWYICGPTVYDVAHMGHARSYISFDILRRVLKDYFGYDVLYVMNITDIDDKIIKRARQKHLLERYLQSEPSTQMFLNDVTSARQEYVAKMENEPNEDKKNMYRKQIEKLDSSLSALENAFAQRNETTISLSKQQVVTAGADMLSDWLDNRQKGTVSDHSIFDSLSRFYEEDFNKDMAALNVLPADVLTRANGSVYFDTIAFGRHNGHRYGDTATGAVADADLLQSAMREGEGELSIGVDRLQEKRNPGDFALWKASKPGEPFWQSPWGHGRPGWHIECSVMATAICGQKLDIHSGGFDLRFPHHDNELAQTEAYYGVDQWVNYFLHAGTLKIAGLKMSKSLKNFITIKQCLKEYTARQLRLLFLMHNWSDTLDYSRQSMELAIQFERLCSEFFLTVSHYVRKHFDRCSSASFVKLGRRELILQQSFQEAKLKVHKALCDSIDTRTAMDTVRELVGQCNIYINEESEGQRVPCCLLLRSVALYITKLMRIFGVTEMAEEIGFSDVGKGGATKEQLVMPYLNVLSEFRERVREEAREHKIGSLLEECDRLRDEILVDLGVRLEDRKGETVVKLVDREELLKEREQKARLEEEKRLRKEKLASIAEAKRKEKENQRRLPPTEMFLREKDKYSAFDQQGIPTHDFNGEEINTDQIHEELNRDIEDVKRGNFDEDLPGQGQYPCVECDRMFENADVLRKHRKSKGHKRRVKDLARNPKYTQQEADAAAGLGTYRPSSSGMAQERAEHPKWTLPHADPACQLKLYNSLTRRKEAFIPINGNQVTWYICGPTVYDVAHMGHARSYISFDILRRVLKDYFGYDVLYVMNITDIDDKIIKRARQKHLLERYLQSEPSTQMFLNDVTSARQEYVAKMENEPNEDKKNMYRKQIEKLDSSLSALENAFAQRNETTISLSKQQVVTAGADMLSDWLDNRQKGTVSDHSIFDSLSRFYEEDFNKDMAALNVLPADVLTRVSEYVPEIVAFVEKIIQKGFAYEANGSVYFDTIAFGRHNGHRYGKLVPGAVADADLLQSAMREGEGELSIGVDRLQEKRNPGDFALWKASKPGEPFWQSPWGHGRPGWHIECSVMATAICGQKLDIHSGGFDLRFPHHDNELAQTEAYYGVDQWVNYFLHAGTLKIAGLKMSKSLKNFITIKQCLKEYTARQLRLLFLMHNWSDTLDYSRQSMELAIQFERLCSEFFLTVSHYVRKHFDRCSSASFVKLGRRELILQQSFQEAKLKVHKALCDSIDTRTAMDTVRELVGQCNIYINEESEGQRVPCCLLLRSVALYITKLMRIFGVTEMAEEIGFSDVGKGGATKEQLVMPYLNVLSEFRERVREEAREHKIGSLLEECDRLRDEILVDLGVRLEDRKGETVVKLVDREELLKEREQKARLEEEKRLRKEKLASIAEAKRKEKENQRRLPPTEMFLREKDKYSAFDQQGIPTHDFNGEEINTDQIHEELNRDIEDVKRGNFDEDLPGQGQYPCVECDRMFENADVLRKHRKSKGHKRRVKDLARNPKYTQQEADAAAGLGTYRIPTKNDLM</sequence>
<dbReference type="PRINTS" id="PR00983">
    <property type="entry name" value="TRNASYNTHCYS"/>
</dbReference>
<dbReference type="SMART" id="SM00451">
    <property type="entry name" value="ZnF_U1"/>
    <property type="match status" value="2"/>
</dbReference>
<feature type="coiled-coil region" evidence="14">
    <location>
        <begin position="1425"/>
        <end position="1462"/>
    </location>
</feature>
<evidence type="ECO:0000256" key="5">
    <source>
        <dbReference type="ARBA" id="ARBA00022741"/>
    </source>
</evidence>
<keyword evidence="17" id="KW-1185">Reference proteome</keyword>
<keyword evidence="8" id="KW-0067">ATP-binding</keyword>
<evidence type="ECO:0000313" key="17">
    <source>
        <dbReference type="Proteomes" id="UP000030764"/>
    </source>
</evidence>
<keyword evidence="14" id="KW-0175">Coiled coil</keyword>
<dbReference type="PANTHER" id="PTHR10890:SF3">
    <property type="entry name" value="CYSTEINE--TRNA LIGASE, CYTOPLASMIC"/>
    <property type="match status" value="1"/>
</dbReference>
<evidence type="ECO:0000256" key="6">
    <source>
        <dbReference type="ARBA" id="ARBA00022771"/>
    </source>
</evidence>
<dbReference type="PROSITE" id="PS00028">
    <property type="entry name" value="ZINC_FINGER_C2H2_1"/>
    <property type="match status" value="2"/>
</dbReference>
<dbReference type="InterPro" id="IPR013087">
    <property type="entry name" value="Znf_C2H2_type"/>
</dbReference>
<feature type="coiled-coil region" evidence="14">
    <location>
        <begin position="625"/>
        <end position="662"/>
    </location>
</feature>
<dbReference type="PROSITE" id="PS50157">
    <property type="entry name" value="ZINC_FINGER_C2H2_2"/>
    <property type="match status" value="2"/>
</dbReference>
<evidence type="ECO:0000256" key="3">
    <source>
        <dbReference type="ARBA" id="ARBA00022598"/>
    </source>
</evidence>
<dbReference type="SUPFAM" id="SSF47323">
    <property type="entry name" value="Anticodon-binding domain of a subclass of class I aminoacyl-tRNA synthetases"/>
    <property type="match status" value="2"/>
</dbReference>
<organism evidence="16 17">
    <name type="scientific">Trichuris suis</name>
    <name type="common">pig whipworm</name>
    <dbReference type="NCBI Taxonomy" id="68888"/>
    <lineage>
        <taxon>Eukaryota</taxon>
        <taxon>Metazoa</taxon>
        <taxon>Ecdysozoa</taxon>
        <taxon>Nematoda</taxon>
        <taxon>Enoplea</taxon>
        <taxon>Dorylaimia</taxon>
        <taxon>Trichinellida</taxon>
        <taxon>Trichuridae</taxon>
        <taxon>Trichuris</taxon>
    </lineage>
</organism>
<accession>A0A085LMN4</accession>
<dbReference type="Pfam" id="PF01406">
    <property type="entry name" value="tRNA-synt_1e"/>
    <property type="match status" value="2"/>
</dbReference>
<evidence type="ECO:0000256" key="11">
    <source>
        <dbReference type="ARBA" id="ARBA00031499"/>
    </source>
</evidence>
<protein>
    <recommendedName>
        <fullName evidence="12">Cysteine--tRNA ligase, cytoplasmic</fullName>
        <ecNumber evidence="2">6.1.1.16</ecNumber>
    </recommendedName>
    <alternativeName>
        <fullName evidence="11">Cysteinyl-tRNA synthetase</fullName>
    </alternativeName>
</protein>
<evidence type="ECO:0000256" key="12">
    <source>
        <dbReference type="ARBA" id="ARBA00039362"/>
    </source>
</evidence>
<dbReference type="GO" id="GO:0005524">
    <property type="term" value="F:ATP binding"/>
    <property type="evidence" value="ECO:0007669"/>
    <property type="project" value="UniProtKB-KW"/>
</dbReference>
<dbReference type="InterPro" id="IPR022755">
    <property type="entry name" value="Znf_C2H2_jaz"/>
</dbReference>
<dbReference type="Gene3D" id="3.40.50.620">
    <property type="entry name" value="HUPs"/>
    <property type="match status" value="2"/>
</dbReference>
<evidence type="ECO:0000256" key="8">
    <source>
        <dbReference type="ARBA" id="ARBA00022840"/>
    </source>
</evidence>
<dbReference type="GO" id="GO:0008270">
    <property type="term" value="F:zinc ion binding"/>
    <property type="evidence" value="ECO:0007669"/>
    <property type="project" value="UniProtKB-KW"/>
</dbReference>
<evidence type="ECO:0000259" key="15">
    <source>
        <dbReference type="PROSITE" id="PS50157"/>
    </source>
</evidence>
<dbReference type="Gene3D" id="1.20.120.1910">
    <property type="entry name" value="Cysteine-tRNA ligase, C-terminal anti-codon recognition domain"/>
    <property type="match status" value="2"/>
</dbReference>
<dbReference type="EC" id="6.1.1.16" evidence="2"/>
<dbReference type="GO" id="GO:0005737">
    <property type="term" value="C:cytoplasm"/>
    <property type="evidence" value="ECO:0007669"/>
    <property type="project" value="TreeGrafter"/>
</dbReference>
<dbReference type="CDD" id="cd00672">
    <property type="entry name" value="CysRS_core"/>
    <property type="match status" value="2"/>
</dbReference>
<dbReference type="SUPFAM" id="SSF57667">
    <property type="entry name" value="beta-beta-alpha zinc fingers"/>
    <property type="match status" value="2"/>
</dbReference>
<dbReference type="PANTHER" id="PTHR10890">
    <property type="entry name" value="CYSTEINYL-TRNA SYNTHETASE"/>
    <property type="match status" value="1"/>
</dbReference>
<keyword evidence="5" id="KW-0547">Nucleotide-binding</keyword>
<dbReference type="InterPro" id="IPR036236">
    <property type="entry name" value="Znf_C2H2_sf"/>
</dbReference>
<keyword evidence="9" id="KW-0648">Protein biosynthesis</keyword>
<evidence type="ECO:0000313" key="16">
    <source>
        <dbReference type="EMBL" id="KFD46230.1"/>
    </source>
</evidence>
<dbReference type="SUPFAM" id="SSF52374">
    <property type="entry name" value="Nucleotidylyl transferase"/>
    <property type="match status" value="2"/>
</dbReference>
<dbReference type="GO" id="GO:0003676">
    <property type="term" value="F:nucleic acid binding"/>
    <property type="evidence" value="ECO:0007669"/>
    <property type="project" value="InterPro"/>
</dbReference>
<dbReference type="Gene3D" id="3.30.160.60">
    <property type="entry name" value="Classic Zinc Finger"/>
    <property type="match status" value="2"/>
</dbReference>
<evidence type="ECO:0000256" key="10">
    <source>
        <dbReference type="ARBA" id="ARBA00023146"/>
    </source>
</evidence>
<dbReference type="InterPro" id="IPR015803">
    <property type="entry name" value="Cys-tRNA-ligase"/>
</dbReference>
<dbReference type="InterPro" id="IPR003604">
    <property type="entry name" value="Matrin/U1-like-C_Znf_C2H2"/>
</dbReference>
<keyword evidence="6 13" id="KW-0863">Zinc-finger</keyword>
<proteinExistence type="inferred from homology"/>
<comment type="cofactor">
    <cofactor evidence="1">
        <name>Zn(2+)</name>
        <dbReference type="ChEBI" id="CHEBI:29105"/>
    </cofactor>
</comment>
<evidence type="ECO:0000256" key="1">
    <source>
        <dbReference type="ARBA" id="ARBA00001947"/>
    </source>
</evidence>
<keyword evidence="10" id="KW-0030">Aminoacyl-tRNA synthetase</keyword>
<dbReference type="Proteomes" id="UP000030764">
    <property type="component" value="Unassembled WGS sequence"/>
</dbReference>
<feature type="domain" description="C2H2-type" evidence="15">
    <location>
        <begin position="732"/>
        <end position="761"/>
    </location>
</feature>
<evidence type="ECO:0000256" key="7">
    <source>
        <dbReference type="ARBA" id="ARBA00022833"/>
    </source>
</evidence>
<evidence type="ECO:0000256" key="13">
    <source>
        <dbReference type="PROSITE-ProRule" id="PRU00042"/>
    </source>
</evidence>
<gene>
    <name evidence="16" type="ORF">M513_12893</name>
</gene>
<dbReference type="InterPro" id="IPR014729">
    <property type="entry name" value="Rossmann-like_a/b/a_fold"/>
</dbReference>
<evidence type="ECO:0000256" key="9">
    <source>
        <dbReference type="ARBA" id="ARBA00022917"/>
    </source>
</evidence>
<dbReference type="NCBIfam" id="TIGR00435">
    <property type="entry name" value="cysS"/>
    <property type="match status" value="2"/>
</dbReference>
<evidence type="ECO:0000256" key="14">
    <source>
        <dbReference type="SAM" id="Coils"/>
    </source>
</evidence>
<reference evidence="16 17" key="1">
    <citation type="journal article" date="2014" name="Nat. Genet.">
        <title>Genome and transcriptome of the porcine whipworm Trichuris suis.</title>
        <authorList>
            <person name="Jex A.R."/>
            <person name="Nejsum P."/>
            <person name="Schwarz E.M."/>
            <person name="Hu L."/>
            <person name="Young N.D."/>
            <person name="Hall R.S."/>
            <person name="Korhonen P.K."/>
            <person name="Liao S."/>
            <person name="Thamsborg S."/>
            <person name="Xia J."/>
            <person name="Xu P."/>
            <person name="Wang S."/>
            <person name="Scheerlinck J.P."/>
            <person name="Hofmann A."/>
            <person name="Sternberg P.W."/>
            <person name="Wang J."/>
            <person name="Gasser R.B."/>
        </authorList>
    </citation>
    <scope>NUCLEOTIDE SEQUENCE [LARGE SCALE GENOMIC DNA]</scope>
    <source>
        <strain evidence="16">DCEP-RM93M</strain>
    </source>
</reference>